<evidence type="ECO:0000313" key="4">
    <source>
        <dbReference type="Proteomes" id="UP000192815"/>
    </source>
</evidence>
<dbReference type="STRING" id="1958950.BZK31_15355"/>
<reference evidence="4" key="1">
    <citation type="submission" date="2017-02" db="EMBL/GenBank/DDBJ databases">
        <title>Pseudomonas floridae sp. nov., a novel pathogenic bacterial species isolated from tomato.</title>
        <authorList>
            <person name="Timilsina S."/>
            <person name="Vallad G.E."/>
            <person name="Jones J.B."/>
        </authorList>
    </citation>
    <scope>NUCLEOTIDE SEQUENCE [LARGE SCALE GENOMIC DNA]</scope>
    <source>
        <strain evidence="4">GEV388</strain>
    </source>
</reference>
<dbReference type="PANTHER" id="PTHR38443">
    <property type="match status" value="1"/>
</dbReference>
<dbReference type="CDD" id="cd22655">
    <property type="entry name" value="ClyA_MakA-like"/>
    <property type="match status" value="1"/>
</dbReference>
<evidence type="ECO:0008006" key="5">
    <source>
        <dbReference type="Google" id="ProtNLM"/>
    </source>
</evidence>
<accession>A0A1X0N4R7</accession>
<evidence type="ECO:0000256" key="1">
    <source>
        <dbReference type="SAM" id="Coils"/>
    </source>
</evidence>
<comment type="caution">
    <text evidence="3">The sequence shown here is derived from an EMBL/GenBank/DDBJ whole genome shotgun (WGS) entry which is preliminary data.</text>
</comment>
<dbReference type="InterPro" id="IPR052785">
    <property type="entry name" value="Enterotoxin_cmpnt"/>
</dbReference>
<dbReference type="PANTHER" id="PTHR38443:SF2">
    <property type="entry name" value="NON-HEMOLYTIC ENTEROTOXIN LYTIC COMPONENT L1"/>
    <property type="match status" value="1"/>
</dbReference>
<dbReference type="AlphaFoldDB" id="A0A1X0N4R7"/>
<proteinExistence type="predicted"/>
<keyword evidence="4" id="KW-1185">Reference proteome</keyword>
<protein>
    <recommendedName>
        <fullName evidence="5">Non-hemolytic enterotoxin lytic component L1</fullName>
    </recommendedName>
</protein>
<name>A0A1X0N4R7_9PSED</name>
<evidence type="ECO:0000256" key="2">
    <source>
        <dbReference type="SAM" id="Phobius"/>
    </source>
</evidence>
<keyword evidence="1" id="KW-0175">Coiled coil</keyword>
<keyword evidence="2" id="KW-1133">Transmembrane helix</keyword>
<dbReference type="EMBL" id="MUIO01000059">
    <property type="protein sequence ID" value="ORC58377.1"/>
    <property type="molecule type" value="Genomic_DNA"/>
</dbReference>
<dbReference type="Gene3D" id="1.20.1170.10">
    <property type="match status" value="1"/>
</dbReference>
<sequence length="353" mass="37897">MAFDAFQTNQQISNSIGTMLLLNASCQAVMEASIAPSSSSWYPVLDQELGQAENLVLGWRQNGYLYFQQQILSQIHVCAQAFLAAQQTLDSLFEQLQKQFDSSLQTEIVASLNALEAPVQVMINATDAYTSKLSTFNTQLAVPYARMNESVAQIQAQEADIQEQISIINAQIAQLQQQVQTDRQAIASAEARKTSGLIETIFGVLLTPFTGGISLILAGIGVASIAQAQEQISSLQTTITHYQGTISSDQQNLSSDQQQIATLGGLAMSLSLVLNDVANMSTALGALNNSWGVLSGELGGAACDVNQARNAQQAIVAQVWFDAACTTWRAIAEFVETMQANNAPQPNLVSIGR</sequence>
<organism evidence="3 4">
    <name type="scientific">Pseudomonas floridensis</name>
    <dbReference type="NCBI Taxonomy" id="1958950"/>
    <lineage>
        <taxon>Bacteria</taxon>
        <taxon>Pseudomonadati</taxon>
        <taxon>Pseudomonadota</taxon>
        <taxon>Gammaproteobacteria</taxon>
        <taxon>Pseudomonadales</taxon>
        <taxon>Pseudomonadaceae</taxon>
        <taxon>Pseudomonas</taxon>
    </lineage>
</organism>
<dbReference type="SUPFAM" id="SSF58100">
    <property type="entry name" value="Bacterial hemolysins"/>
    <property type="match status" value="1"/>
</dbReference>
<feature type="transmembrane region" description="Helical" evidence="2">
    <location>
        <begin position="201"/>
        <end position="226"/>
    </location>
</feature>
<dbReference type="RefSeq" id="WP_083183803.1">
    <property type="nucleotide sequence ID" value="NZ_CBCRZR010000038.1"/>
</dbReference>
<dbReference type="Proteomes" id="UP000192815">
    <property type="component" value="Unassembled WGS sequence"/>
</dbReference>
<keyword evidence="2" id="KW-0812">Transmembrane</keyword>
<feature type="coiled-coil region" evidence="1">
    <location>
        <begin position="144"/>
        <end position="192"/>
    </location>
</feature>
<gene>
    <name evidence="3" type="ORF">BZK31_15355</name>
</gene>
<evidence type="ECO:0000313" key="3">
    <source>
        <dbReference type="EMBL" id="ORC58377.1"/>
    </source>
</evidence>
<keyword evidence="2" id="KW-0472">Membrane</keyword>